<dbReference type="RefSeq" id="WP_195132545.1">
    <property type="nucleotide sequence ID" value="NZ_JADLQX010000025.1"/>
</dbReference>
<reference evidence="2 3" key="1">
    <citation type="submission" date="2020-10" db="EMBL/GenBank/DDBJ databases">
        <title>Identification of Nocardia species via Next-generation sequencing and recognition of intraspecies genetic diversity.</title>
        <authorList>
            <person name="Li P."/>
            <person name="Li P."/>
            <person name="Lu B."/>
        </authorList>
    </citation>
    <scope>NUCLEOTIDE SEQUENCE [LARGE SCALE GENOMIC DNA]</scope>
    <source>
        <strain evidence="2 3">BJ06-0157</strain>
    </source>
</reference>
<evidence type="ECO:0000256" key="1">
    <source>
        <dbReference type="SAM" id="MobiDB-lite"/>
    </source>
</evidence>
<organism evidence="2 3">
    <name type="scientific">Nocardia amamiensis</name>
    <dbReference type="NCBI Taxonomy" id="404578"/>
    <lineage>
        <taxon>Bacteria</taxon>
        <taxon>Bacillati</taxon>
        <taxon>Actinomycetota</taxon>
        <taxon>Actinomycetes</taxon>
        <taxon>Mycobacteriales</taxon>
        <taxon>Nocardiaceae</taxon>
        <taxon>Nocardia</taxon>
    </lineage>
</organism>
<dbReference type="Proteomes" id="UP000702209">
    <property type="component" value="Unassembled WGS sequence"/>
</dbReference>
<gene>
    <name evidence="2" type="ORF">IU459_27840</name>
</gene>
<sequence length="235" mass="25834">MRTTTLAIATASALVGLAVAYRSFWRTKWLTWGASAEEIARVMPGDELLVDADTVATRAITIGTGADAIWPWLVQLGPGRGGAYTYDWIENLLGLQMHSANEILPQFQNLAIGDTFPLGESGPRMRVAVLEPARALVFASEDGRWVWAFGLYPMGKATRLVSRNRIALTGAPTLARLVNLLVMEPGSLLMERKMLRGIKRRAERIGTPDGRRTKDPDPRAEGPYPPVPMPRTLEI</sequence>
<comment type="caution">
    <text evidence="2">The sequence shown here is derived from an EMBL/GenBank/DDBJ whole genome shotgun (WGS) entry which is preliminary data.</text>
</comment>
<dbReference type="Gene3D" id="3.30.530.20">
    <property type="match status" value="1"/>
</dbReference>
<feature type="compositionally biased region" description="Basic and acidic residues" evidence="1">
    <location>
        <begin position="203"/>
        <end position="220"/>
    </location>
</feature>
<protein>
    <submittedName>
        <fullName evidence="2">SRPBCC family protein</fullName>
    </submittedName>
</protein>
<proteinExistence type="predicted"/>
<keyword evidence="3" id="KW-1185">Reference proteome</keyword>
<evidence type="ECO:0000313" key="2">
    <source>
        <dbReference type="EMBL" id="MBF6301325.1"/>
    </source>
</evidence>
<feature type="region of interest" description="Disordered" evidence="1">
    <location>
        <begin position="200"/>
        <end position="235"/>
    </location>
</feature>
<name>A0ABS0CYU9_9NOCA</name>
<accession>A0ABS0CYU9</accession>
<evidence type="ECO:0000313" key="3">
    <source>
        <dbReference type="Proteomes" id="UP000702209"/>
    </source>
</evidence>
<dbReference type="InterPro" id="IPR023393">
    <property type="entry name" value="START-like_dom_sf"/>
</dbReference>
<dbReference type="EMBL" id="JADLQX010000025">
    <property type="protein sequence ID" value="MBF6301325.1"/>
    <property type="molecule type" value="Genomic_DNA"/>
</dbReference>